<accession>A0A8X6MKJ4</accession>
<gene>
    <name evidence="1" type="ORF">NPIL_139541</name>
</gene>
<evidence type="ECO:0000313" key="2">
    <source>
        <dbReference type="Proteomes" id="UP000887013"/>
    </source>
</evidence>
<organism evidence="1 2">
    <name type="scientific">Nephila pilipes</name>
    <name type="common">Giant wood spider</name>
    <name type="synonym">Nephila maculata</name>
    <dbReference type="NCBI Taxonomy" id="299642"/>
    <lineage>
        <taxon>Eukaryota</taxon>
        <taxon>Metazoa</taxon>
        <taxon>Ecdysozoa</taxon>
        <taxon>Arthropoda</taxon>
        <taxon>Chelicerata</taxon>
        <taxon>Arachnida</taxon>
        <taxon>Araneae</taxon>
        <taxon>Araneomorphae</taxon>
        <taxon>Entelegynae</taxon>
        <taxon>Araneoidea</taxon>
        <taxon>Nephilidae</taxon>
        <taxon>Nephila</taxon>
    </lineage>
</organism>
<keyword evidence="2" id="KW-1185">Reference proteome</keyword>
<name>A0A8X6MKJ4_NEPPI</name>
<evidence type="ECO:0000313" key="1">
    <source>
        <dbReference type="EMBL" id="GFS64771.1"/>
    </source>
</evidence>
<reference evidence="1" key="1">
    <citation type="submission" date="2020-08" db="EMBL/GenBank/DDBJ databases">
        <title>Multicomponent nature underlies the extraordinary mechanical properties of spider dragline silk.</title>
        <authorList>
            <person name="Kono N."/>
            <person name="Nakamura H."/>
            <person name="Mori M."/>
            <person name="Yoshida Y."/>
            <person name="Ohtoshi R."/>
            <person name="Malay A.D."/>
            <person name="Moran D.A.P."/>
            <person name="Tomita M."/>
            <person name="Numata K."/>
            <person name="Arakawa K."/>
        </authorList>
    </citation>
    <scope>NUCLEOTIDE SEQUENCE</scope>
</reference>
<dbReference type="AlphaFoldDB" id="A0A8X6MKJ4"/>
<dbReference type="Proteomes" id="UP000887013">
    <property type="component" value="Unassembled WGS sequence"/>
</dbReference>
<dbReference type="EMBL" id="BMAW01048214">
    <property type="protein sequence ID" value="GFS64771.1"/>
    <property type="molecule type" value="Genomic_DNA"/>
</dbReference>
<sequence>MYKQVTLHSQVQRRLGARGLLKYAWPNHGLQAACRLQLAPSNSGAVTPLPRTSPLMWLLGISINSFREPEIENLALSTDRCPVEFVKSFSKQEKSQW</sequence>
<comment type="caution">
    <text evidence="1">The sequence shown here is derived from an EMBL/GenBank/DDBJ whole genome shotgun (WGS) entry which is preliminary data.</text>
</comment>
<proteinExistence type="predicted"/>
<protein>
    <submittedName>
        <fullName evidence="1">Uncharacterized protein</fullName>
    </submittedName>
</protein>